<dbReference type="InterPro" id="IPR029058">
    <property type="entry name" value="AB_hydrolase_fold"/>
</dbReference>
<dbReference type="AlphaFoldDB" id="A0A9W6FI20"/>
<gene>
    <name evidence="4" type="ORF">GGQ86_002017</name>
    <name evidence="3" type="ORF">XFLAVUS301_03750</name>
</gene>
<evidence type="ECO:0000313" key="3">
    <source>
        <dbReference type="EMBL" id="GLI20701.1"/>
    </source>
</evidence>
<dbReference type="InterPro" id="IPR050300">
    <property type="entry name" value="GDXG_lipolytic_enzyme"/>
</dbReference>
<reference evidence="4 6" key="2">
    <citation type="submission" date="2023-07" db="EMBL/GenBank/DDBJ databases">
        <title>Genomic Encyclopedia of Type Strains, Phase IV (KMG-IV): sequencing the most valuable type-strain genomes for metagenomic binning, comparative biology and taxonomic classification.</title>
        <authorList>
            <person name="Goeker M."/>
        </authorList>
    </citation>
    <scope>NUCLEOTIDE SEQUENCE [LARGE SCALE GENOMIC DNA]</scope>
    <source>
        <strain evidence="4 6">DSM 338</strain>
    </source>
</reference>
<evidence type="ECO:0000256" key="1">
    <source>
        <dbReference type="ARBA" id="ARBA00022801"/>
    </source>
</evidence>
<protein>
    <submittedName>
        <fullName evidence="4">Arylformamidase</fullName>
        <ecNumber evidence="4">3.5.1.9</ecNumber>
    </submittedName>
    <submittedName>
        <fullName evidence="3">Esterase</fullName>
    </submittedName>
</protein>
<keyword evidence="1 4" id="KW-0378">Hydrolase</keyword>
<dbReference type="Pfam" id="PF07859">
    <property type="entry name" value="Abhydrolase_3"/>
    <property type="match status" value="1"/>
</dbReference>
<dbReference type="InterPro" id="IPR013094">
    <property type="entry name" value="AB_hydrolase_3"/>
</dbReference>
<reference evidence="3" key="1">
    <citation type="submission" date="2022-12" db="EMBL/GenBank/DDBJ databases">
        <title>Reference genome sequencing for broad-spectrum identification of bacterial and archaeal isolates by mass spectrometry.</title>
        <authorList>
            <person name="Sekiguchi Y."/>
            <person name="Tourlousse D.M."/>
        </authorList>
    </citation>
    <scope>NUCLEOTIDE SEQUENCE</scope>
    <source>
        <strain evidence="3">301</strain>
    </source>
</reference>
<evidence type="ECO:0000313" key="4">
    <source>
        <dbReference type="EMBL" id="MDR6333547.1"/>
    </source>
</evidence>
<dbReference type="Gene3D" id="3.40.50.1820">
    <property type="entry name" value="alpha/beta hydrolase"/>
    <property type="match status" value="1"/>
</dbReference>
<evidence type="ECO:0000313" key="6">
    <source>
        <dbReference type="Proteomes" id="UP001245370"/>
    </source>
</evidence>
<dbReference type="RefSeq" id="WP_281804947.1">
    <property type="nucleotide sequence ID" value="NZ_BSDO01000001.1"/>
</dbReference>
<dbReference type="Proteomes" id="UP001245370">
    <property type="component" value="Unassembled WGS sequence"/>
</dbReference>
<evidence type="ECO:0000259" key="2">
    <source>
        <dbReference type="Pfam" id="PF07859"/>
    </source>
</evidence>
<proteinExistence type="predicted"/>
<sequence length="276" mass="29522">MDHEVEYNNRARVPDHPAIFERWAHSSAAMRGAAVAADLGVPYGSGPRQILDIIWPGTDRQAPVVLFIHGGYFQSLHPRDFTFAASGCLAHGVAMAFAGYDLAPLVPVGTILAQTRAAAITLYRLVGRPLVVCGHSAGGHLAAALAATSWREIDVDTPDNLIPSGLGISGVYELEPLIPTSMNKALRLDQEEARRLSPAFWPVPAGRSFDAFVGGAESAEFLRQAHDLAASWRAKGVAAQAFDVPGANHFSVVDTLADPSSHMVRRLVEMARAISQ</sequence>
<name>A0A9W6FI20_XANFL</name>
<organism evidence="3 5">
    <name type="scientific">Xanthobacter flavus</name>
    <dbReference type="NCBI Taxonomy" id="281"/>
    <lineage>
        <taxon>Bacteria</taxon>
        <taxon>Pseudomonadati</taxon>
        <taxon>Pseudomonadota</taxon>
        <taxon>Alphaproteobacteria</taxon>
        <taxon>Hyphomicrobiales</taxon>
        <taxon>Xanthobacteraceae</taxon>
        <taxon>Xanthobacter</taxon>
    </lineage>
</organism>
<dbReference type="SUPFAM" id="SSF53474">
    <property type="entry name" value="alpha/beta-Hydrolases"/>
    <property type="match status" value="1"/>
</dbReference>
<accession>A0A9W6FI20</accession>
<dbReference type="Proteomes" id="UP001144397">
    <property type="component" value="Unassembled WGS sequence"/>
</dbReference>
<dbReference type="EMBL" id="JAVDPY010000003">
    <property type="protein sequence ID" value="MDR6333547.1"/>
    <property type="molecule type" value="Genomic_DNA"/>
</dbReference>
<dbReference type="GO" id="GO:0004061">
    <property type="term" value="F:arylformamidase activity"/>
    <property type="evidence" value="ECO:0007669"/>
    <property type="project" value="UniProtKB-EC"/>
</dbReference>
<feature type="domain" description="Alpha/beta hydrolase fold-3" evidence="2">
    <location>
        <begin position="65"/>
        <end position="249"/>
    </location>
</feature>
<dbReference type="PANTHER" id="PTHR48081">
    <property type="entry name" value="AB HYDROLASE SUPERFAMILY PROTEIN C4A8.06C"/>
    <property type="match status" value="1"/>
</dbReference>
<comment type="caution">
    <text evidence="3">The sequence shown here is derived from an EMBL/GenBank/DDBJ whole genome shotgun (WGS) entry which is preliminary data.</text>
</comment>
<keyword evidence="6" id="KW-1185">Reference proteome</keyword>
<dbReference type="GeneID" id="95761168"/>
<evidence type="ECO:0000313" key="5">
    <source>
        <dbReference type="Proteomes" id="UP001144397"/>
    </source>
</evidence>
<dbReference type="EMBL" id="BSDO01000001">
    <property type="protein sequence ID" value="GLI20701.1"/>
    <property type="molecule type" value="Genomic_DNA"/>
</dbReference>
<dbReference type="PANTHER" id="PTHR48081:SF33">
    <property type="entry name" value="KYNURENINE FORMAMIDASE"/>
    <property type="match status" value="1"/>
</dbReference>
<dbReference type="EC" id="3.5.1.9" evidence="4"/>